<dbReference type="Gene3D" id="3.10.20.730">
    <property type="entry name" value="RNAP, epsilon subunit-like"/>
    <property type="match status" value="1"/>
</dbReference>
<dbReference type="OrthoDB" id="2147503at2"/>
<dbReference type="GO" id="GO:0006351">
    <property type="term" value="P:DNA-templated transcription"/>
    <property type="evidence" value="ECO:0007669"/>
    <property type="project" value="UniProtKB-UniRule"/>
</dbReference>
<name>A0A177KKI1_9BACI</name>
<evidence type="ECO:0000256" key="2">
    <source>
        <dbReference type="ARBA" id="ARBA00022679"/>
    </source>
</evidence>
<gene>
    <name evidence="5" type="primary">rpoY</name>
    <name evidence="6" type="ORF">AWH48_10140</name>
    <name evidence="7" type="ORF">AWH49_01735</name>
</gene>
<dbReference type="Proteomes" id="UP000076935">
    <property type="component" value="Unassembled WGS sequence"/>
</dbReference>
<evidence type="ECO:0000313" key="9">
    <source>
        <dbReference type="Proteomes" id="UP000077271"/>
    </source>
</evidence>
<dbReference type="GO" id="GO:0003899">
    <property type="term" value="F:DNA-directed RNA polymerase activity"/>
    <property type="evidence" value="ECO:0007669"/>
    <property type="project" value="UniProtKB-UniRule"/>
</dbReference>
<evidence type="ECO:0000256" key="5">
    <source>
        <dbReference type="HAMAP-Rule" id="MF_01553"/>
    </source>
</evidence>
<comment type="similarity">
    <text evidence="5">Belongs to the RNA polymerase subunit epsilon family.</text>
</comment>
<dbReference type="STRING" id="29332.AWH48_10140"/>
<evidence type="ECO:0000313" key="8">
    <source>
        <dbReference type="Proteomes" id="UP000076935"/>
    </source>
</evidence>
<organism evidence="6 9">
    <name type="scientific">Domibacillus aminovorans</name>
    <dbReference type="NCBI Taxonomy" id="29332"/>
    <lineage>
        <taxon>Bacteria</taxon>
        <taxon>Bacillati</taxon>
        <taxon>Bacillota</taxon>
        <taxon>Bacilli</taxon>
        <taxon>Bacillales</taxon>
        <taxon>Bacillaceae</taxon>
        <taxon>Domibacillus</taxon>
    </lineage>
</organism>
<evidence type="ECO:0000256" key="3">
    <source>
        <dbReference type="ARBA" id="ARBA00022695"/>
    </source>
</evidence>
<dbReference type="Proteomes" id="UP000077271">
    <property type="component" value="Unassembled WGS sequence"/>
</dbReference>
<sequence>MIYKVYYQEDYSEVPVRENTKSLYAEADSERAVRHALKNRPYNIEFVQLVNESHLEYEKQSPNYKVEQL</sequence>
<dbReference type="InterPro" id="IPR009907">
    <property type="entry name" value="RpoY"/>
</dbReference>
<dbReference type="GO" id="GO:0000428">
    <property type="term" value="C:DNA-directed RNA polymerase complex"/>
    <property type="evidence" value="ECO:0007669"/>
    <property type="project" value="UniProtKB-KW"/>
</dbReference>
<evidence type="ECO:0000313" key="7">
    <source>
        <dbReference type="EMBL" id="OAH62214.1"/>
    </source>
</evidence>
<accession>A0A177KKI1</accession>
<protein>
    <recommendedName>
        <fullName evidence="5">DNA-directed RNA polymerase subunit epsilon</fullName>
        <shortName evidence="5">RNAP epsilon subunit</shortName>
        <ecNumber evidence="5">2.7.7.6</ecNumber>
    </recommendedName>
    <alternativeName>
        <fullName evidence="5">RNA polymerase epsilon subunit</fullName>
    </alternativeName>
    <alternativeName>
        <fullName evidence="5">Transcriptase subunit epsilon</fullName>
    </alternativeName>
</protein>
<dbReference type="EC" id="2.7.7.6" evidence="5"/>
<evidence type="ECO:0000256" key="4">
    <source>
        <dbReference type="ARBA" id="ARBA00023163"/>
    </source>
</evidence>
<comment type="function">
    <text evidence="5">A non-essential component of RNA polymerase (RNAP).</text>
</comment>
<keyword evidence="8" id="KW-1185">Reference proteome</keyword>
<keyword evidence="1 5" id="KW-0240">DNA-directed RNA polymerase</keyword>
<dbReference type="HAMAP" id="MF_01553">
    <property type="entry name" value="RNApol_bact_RpoY"/>
    <property type="match status" value="1"/>
</dbReference>
<keyword evidence="4 5" id="KW-0804">Transcription</keyword>
<dbReference type="RefSeq" id="WP_018392210.1">
    <property type="nucleotide sequence ID" value="NZ_JBCNAN010000043.1"/>
</dbReference>
<dbReference type="NCBIfam" id="NF010188">
    <property type="entry name" value="PRK13667.1"/>
    <property type="match status" value="1"/>
</dbReference>
<keyword evidence="3 5" id="KW-0548">Nucleotidyltransferase</keyword>
<proteinExistence type="inferred from homology"/>
<reference evidence="8 9" key="1">
    <citation type="submission" date="2016-01" db="EMBL/GenBank/DDBJ databases">
        <title>Investigation of taxonomic status of Bacillus aminovorans.</title>
        <authorList>
            <person name="Verma A."/>
            <person name="Pal Y."/>
            <person name="Krishnamurthi S."/>
        </authorList>
    </citation>
    <scope>NUCLEOTIDE SEQUENCE [LARGE SCALE GENOMIC DNA]</scope>
    <source>
        <strain evidence="7 8">DSM 1314</strain>
        <strain evidence="6 9">DSM 4337</strain>
    </source>
</reference>
<dbReference type="Pfam" id="PF07288">
    <property type="entry name" value="RpoY"/>
    <property type="match status" value="1"/>
</dbReference>
<evidence type="ECO:0000256" key="1">
    <source>
        <dbReference type="ARBA" id="ARBA00022478"/>
    </source>
</evidence>
<evidence type="ECO:0000313" key="6">
    <source>
        <dbReference type="EMBL" id="OAH53637.1"/>
    </source>
</evidence>
<dbReference type="EMBL" id="LQWY01000012">
    <property type="protein sequence ID" value="OAH62214.1"/>
    <property type="molecule type" value="Genomic_DNA"/>
</dbReference>
<comment type="catalytic activity">
    <reaction evidence="5">
        <text>RNA(n) + a ribonucleoside 5'-triphosphate = RNA(n+1) + diphosphate</text>
        <dbReference type="Rhea" id="RHEA:21248"/>
        <dbReference type="Rhea" id="RHEA-COMP:14527"/>
        <dbReference type="Rhea" id="RHEA-COMP:17342"/>
        <dbReference type="ChEBI" id="CHEBI:33019"/>
        <dbReference type="ChEBI" id="CHEBI:61557"/>
        <dbReference type="ChEBI" id="CHEBI:140395"/>
        <dbReference type="EC" id="2.7.7.6"/>
    </reaction>
</comment>
<comment type="subunit">
    <text evidence="5">RNAP is composed of a core of 2 alpha, a beta and a beta' subunit. The core is associated with a delta subunit, and at least one of epsilon or omega. When a sigma factor is associated with the core the holoenzyme is formed, which can initiate transcription.</text>
</comment>
<keyword evidence="2 5" id="KW-0808">Transferase</keyword>
<dbReference type="AlphaFoldDB" id="A0A177KKI1"/>
<dbReference type="GO" id="GO:0003677">
    <property type="term" value="F:DNA binding"/>
    <property type="evidence" value="ECO:0007669"/>
    <property type="project" value="UniProtKB-UniRule"/>
</dbReference>
<dbReference type="EMBL" id="LQWZ01000035">
    <property type="protein sequence ID" value="OAH53637.1"/>
    <property type="molecule type" value="Genomic_DNA"/>
</dbReference>
<comment type="caution">
    <text evidence="6">The sequence shown here is derived from an EMBL/GenBank/DDBJ whole genome shotgun (WGS) entry which is preliminary data.</text>
</comment>